<dbReference type="GO" id="GO:0022857">
    <property type="term" value="F:transmembrane transporter activity"/>
    <property type="evidence" value="ECO:0007669"/>
    <property type="project" value="InterPro"/>
</dbReference>
<dbReference type="GO" id="GO:0005886">
    <property type="term" value="C:plasma membrane"/>
    <property type="evidence" value="ECO:0007669"/>
    <property type="project" value="UniProtKB-SubCell"/>
</dbReference>
<dbReference type="STRING" id="869279.SE15_07115"/>
<evidence type="ECO:0000256" key="5">
    <source>
        <dbReference type="ARBA" id="ARBA00022692"/>
    </source>
</evidence>
<evidence type="ECO:0000313" key="9">
    <source>
        <dbReference type="EMBL" id="KPL83458.1"/>
    </source>
</evidence>
<dbReference type="AlphaFoldDB" id="A0A0N8GQE3"/>
<keyword evidence="2" id="KW-0813">Transport</keyword>
<name>A0A0N8GQE3_9CHLR</name>
<organism evidence="9 10">
    <name type="scientific">Thermanaerothrix daxensis</name>
    <dbReference type="NCBI Taxonomy" id="869279"/>
    <lineage>
        <taxon>Bacteria</taxon>
        <taxon>Bacillati</taxon>
        <taxon>Chloroflexota</taxon>
        <taxon>Anaerolineae</taxon>
        <taxon>Anaerolineales</taxon>
        <taxon>Anaerolineaceae</taxon>
        <taxon>Thermanaerothrix</taxon>
    </lineage>
</organism>
<keyword evidence="7 8" id="KW-0472">Membrane</keyword>
<evidence type="ECO:0000256" key="8">
    <source>
        <dbReference type="SAM" id="Phobius"/>
    </source>
</evidence>
<dbReference type="InterPro" id="IPR001851">
    <property type="entry name" value="ABC_transp_permease"/>
</dbReference>
<keyword evidence="4" id="KW-0997">Cell inner membrane</keyword>
<comment type="caution">
    <text evidence="9">The sequence shown here is derived from an EMBL/GenBank/DDBJ whole genome shotgun (WGS) entry which is preliminary data.</text>
</comment>
<dbReference type="EMBL" id="LGKO01000003">
    <property type="protein sequence ID" value="KPL83458.1"/>
    <property type="molecule type" value="Genomic_DNA"/>
</dbReference>
<feature type="transmembrane region" description="Helical" evidence="8">
    <location>
        <begin position="87"/>
        <end position="108"/>
    </location>
</feature>
<keyword evidence="6 8" id="KW-1133">Transmembrane helix</keyword>
<reference evidence="9 10" key="1">
    <citation type="submission" date="2015-07" db="EMBL/GenBank/DDBJ databases">
        <title>Whole genome sequence of Thermanaerothrix daxensis DSM 23592.</title>
        <authorList>
            <person name="Hemp J."/>
            <person name="Ward L.M."/>
            <person name="Pace L.A."/>
            <person name="Fischer W.W."/>
        </authorList>
    </citation>
    <scope>NUCLEOTIDE SEQUENCE [LARGE SCALE GENOMIC DNA]</scope>
    <source>
        <strain evidence="9 10">GNS-1</strain>
    </source>
</reference>
<keyword evidence="3" id="KW-1003">Cell membrane</keyword>
<comment type="subcellular location">
    <subcellularLocation>
        <location evidence="1">Cell membrane</location>
        <topology evidence="1">Multi-pass membrane protein</topology>
    </subcellularLocation>
</comment>
<keyword evidence="10" id="KW-1185">Reference proteome</keyword>
<dbReference type="Pfam" id="PF02653">
    <property type="entry name" value="BPD_transp_2"/>
    <property type="match status" value="1"/>
</dbReference>
<gene>
    <name evidence="9" type="primary">rbsC</name>
    <name evidence="9" type="ORF">SE15_07115</name>
</gene>
<evidence type="ECO:0000256" key="4">
    <source>
        <dbReference type="ARBA" id="ARBA00022519"/>
    </source>
</evidence>
<proteinExistence type="predicted"/>
<dbReference type="PANTHER" id="PTHR32196:SF21">
    <property type="entry name" value="ABC TRANSPORTER PERMEASE PROTEIN YPHD-RELATED"/>
    <property type="match status" value="1"/>
</dbReference>
<sequence>MDRRAFVQRFGLAFSFLLLMLALTLLSDRFLTAANLINILRQATINGIVSVGMTMVILTGGIDLSVGSVLALAVTVGASLMKQGQPVGVAVLAALGLGAFLGVINGLMITKVRIPPFIATLGMLTVARGLTLMYTQGQPITGLPATFRWIGTGVVAGIPVPILVTALVFLVGWLFLTRTRYGAYIYLLGDNPTAARLAGVPTERITVLVYAISGFCAALAGLILVARLDSAQPIIGQGYEFNAIAAVVVGGTSFAGGEGGLGGTLLGALLIETLNNGLNLLNVSPLWEQVVKGVVIALALLLYKAFSPPSR</sequence>
<feature type="transmembrane region" description="Helical" evidence="8">
    <location>
        <begin position="49"/>
        <end position="75"/>
    </location>
</feature>
<accession>A0A0N8GQE3</accession>
<dbReference type="CDD" id="cd06579">
    <property type="entry name" value="TM_PBP1_transp_AraH_like"/>
    <property type="match status" value="1"/>
</dbReference>
<feature type="transmembrane region" description="Helical" evidence="8">
    <location>
        <begin position="147"/>
        <end position="176"/>
    </location>
</feature>
<feature type="transmembrane region" description="Helical" evidence="8">
    <location>
        <begin position="207"/>
        <end position="229"/>
    </location>
</feature>
<dbReference type="Proteomes" id="UP000050544">
    <property type="component" value="Unassembled WGS sequence"/>
</dbReference>
<keyword evidence="5 8" id="KW-0812">Transmembrane</keyword>
<dbReference type="PATRIC" id="fig|869279.4.peg.2823"/>
<protein>
    <submittedName>
        <fullName evidence="9">Ribose ABC transporter permease</fullName>
    </submittedName>
</protein>
<dbReference type="PANTHER" id="PTHR32196">
    <property type="entry name" value="ABC TRANSPORTER PERMEASE PROTEIN YPHD-RELATED-RELATED"/>
    <property type="match status" value="1"/>
</dbReference>
<feature type="transmembrane region" description="Helical" evidence="8">
    <location>
        <begin position="241"/>
        <end position="270"/>
    </location>
</feature>
<evidence type="ECO:0000256" key="3">
    <source>
        <dbReference type="ARBA" id="ARBA00022475"/>
    </source>
</evidence>
<evidence type="ECO:0000256" key="2">
    <source>
        <dbReference type="ARBA" id="ARBA00022448"/>
    </source>
</evidence>
<evidence type="ECO:0000256" key="7">
    <source>
        <dbReference type="ARBA" id="ARBA00023136"/>
    </source>
</evidence>
<evidence type="ECO:0000256" key="1">
    <source>
        <dbReference type="ARBA" id="ARBA00004651"/>
    </source>
</evidence>
<feature type="transmembrane region" description="Helical" evidence="8">
    <location>
        <begin position="114"/>
        <end position="135"/>
    </location>
</feature>
<evidence type="ECO:0000256" key="6">
    <source>
        <dbReference type="ARBA" id="ARBA00022989"/>
    </source>
</evidence>
<evidence type="ECO:0000313" key="10">
    <source>
        <dbReference type="Proteomes" id="UP000050544"/>
    </source>
</evidence>